<name>A0A0L1JK50_9RHOB</name>
<evidence type="ECO:0000256" key="1">
    <source>
        <dbReference type="ARBA" id="ARBA00002167"/>
    </source>
</evidence>
<protein>
    <recommendedName>
        <fullName evidence="3">Nif-specific regulatory protein</fullName>
    </recommendedName>
</protein>
<dbReference type="GO" id="GO:0005524">
    <property type="term" value="F:ATP binding"/>
    <property type="evidence" value="ECO:0007669"/>
    <property type="project" value="UniProtKB-KW"/>
</dbReference>
<dbReference type="Pfam" id="PF02954">
    <property type="entry name" value="HTH_8"/>
    <property type="match status" value="1"/>
</dbReference>
<dbReference type="PANTHER" id="PTHR32071">
    <property type="entry name" value="TRANSCRIPTIONAL REGULATORY PROTEIN"/>
    <property type="match status" value="1"/>
</dbReference>
<comment type="caution">
    <text evidence="14">The sequence shown here is derived from an EMBL/GenBank/DDBJ whole genome shotgun (WGS) entry which is preliminary data.</text>
</comment>
<keyword evidence="10" id="KW-0804">Transcription</keyword>
<evidence type="ECO:0000259" key="13">
    <source>
        <dbReference type="PROSITE" id="PS50110"/>
    </source>
</evidence>
<comment type="function">
    <text evidence="1">Required for activation of most nif operons, which are directly involved in nitrogen fixation.</text>
</comment>
<dbReference type="EMBL" id="AQQZ01000014">
    <property type="protein sequence ID" value="KNG92134.1"/>
    <property type="molecule type" value="Genomic_DNA"/>
</dbReference>
<evidence type="ECO:0000256" key="9">
    <source>
        <dbReference type="ARBA" id="ARBA00023159"/>
    </source>
</evidence>
<feature type="modified residue" description="4-aspartylphosphate" evidence="11">
    <location>
        <position position="58"/>
    </location>
</feature>
<accession>A0A0L1JK50</accession>
<dbReference type="Pfam" id="PF00158">
    <property type="entry name" value="Sigma54_activat"/>
    <property type="match status" value="1"/>
</dbReference>
<dbReference type="PROSITE" id="PS00676">
    <property type="entry name" value="SIGMA54_INTERACT_2"/>
    <property type="match status" value="1"/>
</dbReference>
<dbReference type="SUPFAM" id="SSF52172">
    <property type="entry name" value="CheY-like"/>
    <property type="match status" value="1"/>
</dbReference>
<dbReference type="InterPro" id="IPR025943">
    <property type="entry name" value="Sigma_54_int_dom_ATP-bd_2"/>
</dbReference>
<keyword evidence="11" id="KW-0597">Phosphoprotein</keyword>
<dbReference type="GO" id="GO:0043565">
    <property type="term" value="F:sequence-specific DNA binding"/>
    <property type="evidence" value="ECO:0007669"/>
    <property type="project" value="InterPro"/>
</dbReference>
<dbReference type="PROSITE" id="PS00675">
    <property type="entry name" value="SIGMA54_INTERACT_1"/>
    <property type="match status" value="1"/>
</dbReference>
<dbReference type="PROSITE" id="PS00688">
    <property type="entry name" value="SIGMA54_INTERACT_3"/>
    <property type="match status" value="1"/>
</dbReference>
<dbReference type="PRINTS" id="PR01590">
    <property type="entry name" value="HTHFIS"/>
</dbReference>
<dbReference type="InterPro" id="IPR009057">
    <property type="entry name" value="Homeodomain-like_sf"/>
</dbReference>
<reference evidence="14 15" key="1">
    <citation type="journal article" date="2015" name="Int. J. Syst. Evol. Microbiol.">
        <title>Aestuariivita atlantica sp. nov., isolated from deep sea sediment of the Atlantic Ocean.</title>
        <authorList>
            <person name="Li G."/>
            <person name="Lai Q."/>
            <person name="Du Y."/>
            <person name="Liu X."/>
            <person name="Sun F."/>
            <person name="Shao Z."/>
        </authorList>
    </citation>
    <scope>NUCLEOTIDE SEQUENCE [LARGE SCALE GENOMIC DNA]</scope>
    <source>
        <strain evidence="14 15">22II-S11-z3</strain>
    </source>
</reference>
<evidence type="ECO:0000313" key="14">
    <source>
        <dbReference type="EMBL" id="KNG92134.1"/>
    </source>
</evidence>
<keyword evidence="6" id="KW-0902">Two-component regulatory system</keyword>
<dbReference type="InterPro" id="IPR025662">
    <property type="entry name" value="Sigma_54_int_dom_ATP-bd_1"/>
</dbReference>
<dbReference type="FunFam" id="3.40.50.300:FF:000006">
    <property type="entry name" value="DNA-binding transcriptional regulator NtrC"/>
    <property type="match status" value="1"/>
</dbReference>
<dbReference type="InterPro" id="IPR025944">
    <property type="entry name" value="Sigma_54_int_dom_CS"/>
</dbReference>
<dbReference type="OrthoDB" id="9762726at2"/>
<keyword evidence="4" id="KW-0547">Nucleotide-binding</keyword>
<dbReference type="STRING" id="1317121.ATO11_18920"/>
<keyword evidence="5" id="KW-0067">ATP-binding</keyword>
<feature type="domain" description="Sigma-54 factor interaction" evidence="12">
    <location>
        <begin position="167"/>
        <end position="396"/>
    </location>
</feature>
<dbReference type="CDD" id="cd00009">
    <property type="entry name" value="AAA"/>
    <property type="match status" value="1"/>
</dbReference>
<dbReference type="Gene3D" id="1.10.8.60">
    <property type="match status" value="1"/>
</dbReference>
<gene>
    <name evidence="14" type="ORF">ATO11_18920</name>
</gene>
<evidence type="ECO:0000256" key="10">
    <source>
        <dbReference type="ARBA" id="ARBA00023163"/>
    </source>
</evidence>
<feature type="domain" description="Response regulatory" evidence="13">
    <location>
        <begin position="8"/>
        <end position="124"/>
    </location>
</feature>
<keyword evidence="8" id="KW-0238">DNA-binding</keyword>
<evidence type="ECO:0000256" key="11">
    <source>
        <dbReference type="PROSITE-ProRule" id="PRU00169"/>
    </source>
</evidence>
<dbReference type="PANTHER" id="PTHR32071:SF117">
    <property type="entry name" value="PTS-DEPENDENT DIHYDROXYACETONE KINASE OPERON REGULATORY PROTEIN-RELATED"/>
    <property type="match status" value="1"/>
</dbReference>
<dbReference type="InterPro" id="IPR058031">
    <property type="entry name" value="AAA_lid_NorR"/>
</dbReference>
<proteinExistence type="predicted"/>
<dbReference type="Gene3D" id="1.10.10.60">
    <property type="entry name" value="Homeodomain-like"/>
    <property type="match status" value="1"/>
</dbReference>
<evidence type="ECO:0000313" key="15">
    <source>
        <dbReference type="Proteomes" id="UP000036938"/>
    </source>
</evidence>
<dbReference type="SMART" id="SM00382">
    <property type="entry name" value="AAA"/>
    <property type="match status" value="1"/>
</dbReference>
<dbReference type="Gene3D" id="3.40.50.300">
    <property type="entry name" value="P-loop containing nucleotide triphosphate hydrolases"/>
    <property type="match status" value="1"/>
</dbReference>
<dbReference type="InterPro" id="IPR002078">
    <property type="entry name" value="Sigma_54_int"/>
</dbReference>
<dbReference type="InterPro" id="IPR001789">
    <property type="entry name" value="Sig_transdc_resp-reg_receiver"/>
</dbReference>
<dbReference type="AlphaFoldDB" id="A0A0L1JK50"/>
<comment type="subunit">
    <text evidence="2">Interacts with sigma-54.</text>
</comment>
<dbReference type="PATRIC" id="fig|1317121.7.peg.888"/>
<evidence type="ECO:0000256" key="3">
    <source>
        <dbReference type="ARBA" id="ARBA00015308"/>
    </source>
</evidence>
<dbReference type="PROSITE" id="PS50045">
    <property type="entry name" value="SIGMA54_INTERACT_4"/>
    <property type="match status" value="1"/>
</dbReference>
<dbReference type="GO" id="GO:0006355">
    <property type="term" value="P:regulation of DNA-templated transcription"/>
    <property type="evidence" value="ECO:0007669"/>
    <property type="project" value="InterPro"/>
</dbReference>
<organism evidence="14 15">
    <name type="scientific">Pseudaestuariivita atlantica</name>
    <dbReference type="NCBI Taxonomy" id="1317121"/>
    <lineage>
        <taxon>Bacteria</taxon>
        <taxon>Pseudomonadati</taxon>
        <taxon>Pseudomonadota</taxon>
        <taxon>Alphaproteobacteria</taxon>
        <taxon>Rhodobacterales</taxon>
        <taxon>Paracoccaceae</taxon>
        <taxon>Pseudaestuariivita</taxon>
    </lineage>
</organism>
<keyword evidence="9" id="KW-0010">Activator</keyword>
<evidence type="ECO:0000256" key="5">
    <source>
        <dbReference type="ARBA" id="ARBA00022840"/>
    </source>
</evidence>
<dbReference type="Gene3D" id="3.40.50.2300">
    <property type="match status" value="1"/>
</dbReference>
<dbReference type="Proteomes" id="UP000036938">
    <property type="component" value="Unassembled WGS sequence"/>
</dbReference>
<evidence type="ECO:0000256" key="7">
    <source>
        <dbReference type="ARBA" id="ARBA00023015"/>
    </source>
</evidence>
<evidence type="ECO:0000256" key="8">
    <source>
        <dbReference type="ARBA" id="ARBA00023125"/>
    </source>
</evidence>
<dbReference type="SUPFAM" id="SSF46689">
    <property type="entry name" value="Homeodomain-like"/>
    <property type="match status" value="1"/>
</dbReference>
<sequence length="484" mass="53466">MNVETAKTVLAVTQDKELKLILEQALKKDRAYRYHLCGSSKEALVRLESHEVNMLIFDADIGEDPKAGLPIKMRLSHPHVARVVVASPRKLAEADALAKDSAAYIFITKPVVVSQVRLTIKRALELSELSRRHRIVTRELKLSVDDELFDEDRRLSVSGGISKFERLVYASPKMADVVAKAKAASKTELSVLITGETGTGKELMAKAIHFNSSRSESPMHVQNCGGMDETTLRAELFGHLAGAIPGIAAERLGLFRAADGGTVFLDEISEVSPAFQAALLRFLQEGEVKPVGSDSVHYSDVRIIAATNRPLEELVANGSFRKDLYYRLNGFGLEIPPLRERPEDVEALAEFFLEKYAGVVGRRVLGFTSEVLAVLSRYQYPGNVRELENEVQKMVAIAEQGGYISERHLSPDLAKLRFSERLPQGLDVMGGSLKEMVESLEAKIVETTLRKLNWNQTQAAQELGLSRVGLANKIKRYSLAEQGA</sequence>
<dbReference type="InterPro" id="IPR027417">
    <property type="entry name" value="P-loop_NTPase"/>
</dbReference>
<dbReference type="RefSeq" id="WP_050532489.1">
    <property type="nucleotide sequence ID" value="NZ_AQQZ01000014.1"/>
</dbReference>
<dbReference type="GO" id="GO:0000160">
    <property type="term" value="P:phosphorelay signal transduction system"/>
    <property type="evidence" value="ECO:0007669"/>
    <property type="project" value="UniProtKB-KW"/>
</dbReference>
<evidence type="ECO:0000256" key="2">
    <source>
        <dbReference type="ARBA" id="ARBA00011135"/>
    </source>
</evidence>
<dbReference type="InterPro" id="IPR011006">
    <property type="entry name" value="CheY-like_superfamily"/>
</dbReference>
<evidence type="ECO:0000256" key="4">
    <source>
        <dbReference type="ARBA" id="ARBA00022741"/>
    </source>
</evidence>
<evidence type="ECO:0000259" key="12">
    <source>
        <dbReference type="PROSITE" id="PS50045"/>
    </source>
</evidence>
<evidence type="ECO:0000256" key="6">
    <source>
        <dbReference type="ARBA" id="ARBA00023012"/>
    </source>
</evidence>
<dbReference type="InterPro" id="IPR002197">
    <property type="entry name" value="HTH_Fis"/>
</dbReference>
<dbReference type="SUPFAM" id="SSF52540">
    <property type="entry name" value="P-loop containing nucleoside triphosphate hydrolases"/>
    <property type="match status" value="1"/>
</dbReference>
<keyword evidence="15" id="KW-1185">Reference proteome</keyword>
<dbReference type="PROSITE" id="PS50110">
    <property type="entry name" value="RESPONSE_REGULATORY"/>
    <property type="match status" value="1"/>
</dbReference>
<keyword evidence="7" id="KW-0805">Transcription regulation</keyword>
<dbReference type="InterPro" id="IPR003593">
    <property type="entry name" value="AAA+_ATPase"/>
</dbReference>
<dbReference type="Pfam" id="PF25601">
    <property type="entry name" value="AAA_lid_14"/>
    <property type="match status" value="1"/>
</dbReference>